<dbReference type="Pfam" id="PF16787">
    <property type="entry name" value="NDC10_II"/>
    <property type="match status" value="1"/>
</dbReference>
<reference evidence="2" key="1">
    <citation type="journal article" date="2020" name="Fungal Divers.">
        <title>Resolving the Mortierellaceae phylogeny through synthesis of multi-gene phylogenetics and phylogenomics.</title>
        <authorList>
            <person name="Vandepol N."/>
            <person name="Liber J."/>
            <person name="Desiro A."/>
            <person name="Na H."/>
            <person name="Kennedy M."/>
            <person name="Barry K."/>
            <person name="Grigoriev I.V."/>
            <person name="Miller A.N."/>
            <person name="O'Donnell K."/>
            <person name="Stajich J.E."/>
            <person name="Bonito G."/>
        </authorList>
    </citation>
    <scope>NUCLEOTIDE SEQUENCE</scope>
    <source>
        <strain evidence="2">MES-2147</strain>
    </source>
</reference>
<dbReference type="Proteomes" id="UP000749646">
    <property type="component" value="Unassembled WGS sequence"/>
</dbReference>
<keyword evidence="3" id="KW-1185">Reference proteome</keyword>
<comment type="caution">
    <text evidence="2">The sequence shown here is derived from an EMBL/GenBank/DDBJ whole genome shotgun (WGS) entry which is preliminary data.</text>
</comment>
<dbReference type="InterPro" id="IPR038279">
    <property type="entry name" value="Ndc10_dom2_sf"/>
</dbReference>
<dbReference type="GO" id="GO:0003677">
    <property type="term" value="F:DNA binding"/>
    <property type="evidence" value="ECO:0007669"/>
    <property type="project" value="InterPro"/>
</dbReference>
<name>A0A9P6LUA4_9FUNG</name>
<dbReference type="Gene3D" id="1.10.443.20">
    <property type="entry name" value="Centromere DNA-binding protein complex CBF3 subunit, domain 2"/>
    <property type="match status" value="1"/>
</dbReference>
<proteinExistence type="predicted"/>
<sequence>MAGFRPPQERLWLTRNTIIPPVELQRKLFPFIESQFPGDQDWVAWVENIMLDRDVYHGRSIGAKIDRASQGAGYSIKGENQNEVIKRRHLILLAHLRKVILQDAVAIMTVEDPTCNYGDHYIFQQPVFKLPAFY</sequence>
<evidence type="ECO:0000313" key="3">
    <source>
        <dbReference type="Proteomes" id="UP000749646"/>
    </source>
</evidence>
<evidence type="ECO:0000313" key="2">
    <source>
        <dbReference type="EMBL" id="KAF9941481.1"/>
    </source>
</evidence>
<evidence type="ECO:0000259" key="1">
    <source>
        <dbReference type="Pfam" id="PF16787"/>
    </source>
</evidence>
<dbReference type="OrthoDB" id="2431397at2759"/>
<protein>
    <recommendedName>
        <fullName evidence="1">Ndc10 domain-containing protein</fullName>
    </recommendedName>
</protein>
<feature type="non-terminal residue" evidence="2">
    <location>
        <position position="134"/>
    </location>
</feature>
<organism evidence="2 3">
    <name type="scientific">Modicella reniformis</name>
    <dbReference type="NCBI Taxonomy" id="1440133"/>
    <lineage>
        <taxon>Eukaryota</taxon>
        <taxon>Fungi</taxon>
        <taxon>Fungi incertae sedis</taxon>
        <taxon>Mucoromycota</taxon>
        <taxon>Mortierellomycotina</taxon>
        <taxon>Mortierellomycetes</taxon>
        <taxon>Mortierellales</taxon>
        <taxon>Mortierellaceae</taxon>
        <taxon>Modicella</taxon>
    </lineage>
</organism>
<feature type="domain" description="Ndc10" evidence="1">
    <location>
        <begin position="10"/>
        <end position="133"/>
    </location>
</feature>
<dbReference type="EMBL" id="JAAAHW010009407">
    <property type="protein sequence ID" value="KAF9941481.1"/>
    <property type="molecule type" value="Genomic_DNA"/>
</dbReference>
<gene>
    <name evidence="2" type="ORF">BGZ65_003056</name>
</gene>
<dbReference type="InterPro" id="IPR031872">
    <property type="entry name" value="NDC10_II"/>
</dbReference>
<dbReference type="AlphaFoldDB" id="A0A9P6LUA4"/>
<accession>A0A9P6LUA4</accession>